<sequence length="342" mass="36804">MHMDDIAEDEEDAPEDGNVGTVDDITCDEIRSKATNRPKIEHSDDVLPDQEVKVEPDDESDKDDFYQREAPLDGSERDGRGSSIAPSLTASQVARGDARHTDTSSPAQLTVRHSPTDVGPVARGASIGFYSTDTAALLNKAGTSYGPHTHAGPAQARNDLERGRSQVRDLQAILNGAAASYGSESTSGHHHSSSQEPLVPPPVVARSIEEEQQAESKSDAEDHAGSESLAPHVVPPSSQVSKRGIARQIVEHAVAQHVQNDTHEVPIEVLPEKEEESDDEGNTDSNSRDNGTPTDSDEPEDDELADDDRQASCQLTPSLCLRWTFDSSSSFCQDHAVSCIQT</sequence>
<feature type="region of interest" description="Disordered" evidence="1">
    <location>
        <begin position="255"/>
        <end position="310"/>
    </location>
</feature>
<feature type="compositionally biased region" description="Basic and acidic residues" evidence="1">
    <location>
        <begin position="260"/>
        <end position="272"/>
    </location>
</feature>
<name>M5G220_DACPD</name>
<feature type="region of interest" description="Disordered" evidence="1">
    <location>
        <begin position="1"/>
        <end position="124"/>
    </location>
</feature>
<proteinExistence type="predicted"/>
<reference evidence="2 3" key="1">
    <citation type="journal article" date="2012" name="Science">
        <title>The Paleozoic origin of enzymatic lignin decomposition reconstructed from 31 fungal genomes.</title>
        <authorList>
            <person name="Floudas D."/>
            <person name="Binder M."/>
            <person name="Riley R."/>
            <person name="Barry K."/>
            <person name="Blanchette R.A."/>
            <person name="Henrissat B."/>
            <person name="Martinez A.T."/>
            <person name="Otillar R."/>
            <person name="Spatafora J.W."/>
            <person name="Yadav J.S."/>
            <person name="Aerts A."/>
            <person name="Benoit I."/>
            <person name="Boyd A."/>
            <person name="Carlson A."/>
            <person name="Copeland A."/>
            <person name="Coutinho P.M."/>
            <person name="de Vries R.P."/>
            <person name="Ferreira P."/>
            <person name="Findley K."/>
            <person name="Foster B."/>
            <person name="Gaskell J."/>
            <person name="Glotzer D."/>
            <person name="Gorecki P."/>
            <person name="Heitman J."/>
            <person name="Hesse C."/>
            <person name="Hori C."/>
            <person name="Igarashi K."/>
            <person name="Jurgens J.A."/>
            <person name="Kallen N."/>
            <person name="Kersten P."/>
            <person name="Kohler A."/>
            <person name="Kuees U."/>
            <person name="Kumar T.K.A."/>
            <person name="Kuo A."/>
            <person name="LaButti K."/>
            <person name="Larrondo L.F."/>
            <person name="Lindquist E."/>
            <person name="Ling A."/>
            <person name="Lombard V."/>
            <person name="Lucas S."/>
            <person name="Lundell T."/>
            <person name="Martin R."/>
            <person name="McLaughlin D.J."/>
            <person name="Morgenstern I."/>
            <person name="Morin E."/>
            <person name="Murat C."/>
            <person name="Nagy L.G."/>
            <person name="Nolan M."/>
            <person name="Ohm R.A."/>
            <person name="Patyshakuliyeva A."/>
            <person name="Rokas A."/>
            <person name="Ruiz-Duenas F.J."/>
            <person name="Sabat G."/>
            <person name="Salamov A."/>
            <person name="Samejima M."/>
            <person name="Schmutz J."/>
            <person name="Slot J.C."/>
            <person name="St John F."/>
            <person name="Stenlid J."/>
            <person name="Sun H."/>
            <person name="Sun S."/>
            <person name="Syed K."/>
            <person name="Tsang A."/>
            <person name="Wiebenga A."/>
            <person name="Young D."/>
            <person name="Pisabarro A."/>
            <person name="Eastwood D.C."/>
            <person name="Martin F."/>
            <person name="Cullen D."/>
            <person name="Grigoriev I.V."/>
            <person name="Hibbett D.S."/>
        </authorList>
    </citation>
    <scope>NUCLEOTIDE SEQUENCE [LARGE SCALE GENOMIC DNA]</scope>
    <source>
        <strain evidence="2 3">DJM-731 SS1</strain>
    </source>
</reference>
<feature type="compositionally biased region" description="Acidic residues" evidence="1">
    <location>
        <begin position="273"/>
        <end position="282"/>
    </location>
</feature>
<dbReference type="EMBL" id="JH795868">
    <property type="protein sequence ID" value="EJT99936.1"/>
    <property type="molecule type" value="Genomic_DNA"/>
</dbReference>
<dbReference type="RefSeq" id="XP_040626834.1">
    <property type="nucleotide sequence ID" value="XM_040767515.1"/>
</dbReference>
<evidence type="ECO:0000313" key="2">
    <source>
        <dbReference type="EMBL" id="EJT99936.1"/>
    </source>
</evidence>
<keyword evidence="3" id="KW-1185">Reference proteome</keyword>
<feature type="region of interest" description="Disordered" evidence="1">
    <location>
        <begin position="180"/>
        <end position="243"/>
    </location>
</feature>
<evidence type="ECO:0000313" key="3">
    <source>
        <dbReference type="Proteomes" id="UP000030653"/>
    </source>
</evidence>
<dbReference type="GeneID" id="63682577"/>
<protein>
    <submittedName>
        <fullName evidence="2">Uncharacterized protein</fullName>
    </submittedName>
</protein>
<feature type="compositionally biased region" description="Acidic residues" evidence="1">
    <location>
        <begin position="295"/>
        <end position="306"/>
    </location>
</feature>
<feature type="compositionally biased region" description="Basic and acidic residues" evidence="1">
    <location>
        <begin position="214"/>
        <end position="225"/>
    </location>
</feature>
<feature type="compositionally biased region" description="Basic and acidic residues" evidence="1">
    <location>
        <begin position="63"/>
        <end position="80"/>
    </location>
</feature>
<dbReference type="AlphaFoldDB" id="M5G220"/>
<dbReference type="HOGENOM" id="CLU_811392_0_0_1"/>
<feature type="compositionally biased region" description="Basic and acidic residues" evidence="1">
    <location>
        <begin position="28"/>
        <end position="55"/>
    </location>
</feature>
<dbReference type="Proteomes" id="UP000030653">
    <property type="component" value="Unassembled WGS sequence"/>
</dbReference>
<organism evidence="2 3">
    <name type="scientific">Dacryopinax primogenitus (strain DJM 731)</name>
    <name type="common">Brown rot fungus</name>
    <dbReference type="NCBI Taxonomy" id="1858805"/>
    <lineage>
        <taxon>Eukaryota</taxon>
        <taxon>Fungi</taxon>
        <taxon>Dikarya</taxon>
        <taxon>Basidiomycota</taxon>
        <taxon>Agaricomycotina</taxon>
        <taxon>Dacrymycetes</taxon>
        <taxon>Dacrymycetales</taxon>
        <taxon>Dacrymycetaceae</taxon>
        <taxon>Dacryopinax</taxon>
    </lineage>
</organism>
<feature type="compositionally biased region" description="Polar residues" evidence="1">
    <location>
        <begin position="103"/>
        <end position="113"/>
    </location>
</feature>
<accession>M5G220</accession>
<evidence type="ECO:0000256" key="1">
    <source>
        <dbReference type="SAM" id="MobiDB-lite"/>
    </source>
</evidence>
<feature type="compositionally biased region" description="Acidic residues" evidence="1">
    <location>
        <begin position="1"/>
        <end position="15"/>
    </location>
</feature>
<gene>
    <name evidence="2" type="ORF">DACRYDRAFT_101060</name>
</gene>